<evidence type="ECO:0000313" key="2">
    <source>
        <dbReference type="Proteomes" id="UP001165667"/>
    </source>
</evidence>
<name>A0AA41Z3Y5_9HYPH</name>
<accession>A0AA41Z3Y5</accession>
<keyword evidence="2" id="KW-1185">Reference proteome</keyword>
<dbReference type="AlphaFoldDB" id="A0AA41Z3Y5"/>
<dbReference type="RefSeq" id="WP_282588719.1">
    <property type="nucleotide sequence ID" value="NZ_JAMOIM010000047.1"/>
</dbReference>
<proteinExistence type="predicted"/>
<sequence length="67" mass="7529">MNIQVFSMGPPQFPTGFRFAAYSQPADTADLLCYPHTAIGGEETRLNLQRWPWKPRLLGMPGSEVAY</sequence>
<reference evidence="1" key="1">
    <citation type="submission" date="2022-05" db="EMBL/GenBank/DDBJ databases">
        <authorList>
            <person name="Pankratov T."/>
        </authorList>
    </citation>
    <scope>NUCLEOTIDE SEQUENCE</scope>
    <source>
        <strain evidence="1">BP6-180914</strain>
    </source>
</reference>
<dbReference type="EMBL" id="JAMOIM010000047">
    <property type="protein sequence ID" value="MCW6512345.1"/>
    <property type="molecule type" value="Genomic_DNA"/>
</dbReference>
<organism evidence="1 2">
    <name type="scientific">Lichenifustis flavocetrariae</name>
    <dbReference type="NCBI Taxonomy" id="2949735"/>
    <lineage>
        <taxon>Bacteria</taxon>
        <taxon>Pseudomonadati</taxon>
        <taxon>Pseudomonadota</taxon>
        <taxon>Alphaproteobacteria</taxon>
        <taxon>Hyphomicrobiales</taxon>
        <taxon>Lichenihabitantaceae</taxon>
        <taxon>Lichenifustis</taxon>
    </lineage>
</organism>
<protein>
    <submittedName>
        <fullName evidence="1">Uncharacterized protein</fullName>
    </submittedName>
</protein>
<gene>
    <name evidence="1" type="ORF">M8523_30965</name>
</gene>
<comment type="caution">
    <text evidence="1">The sequence shown here is derived from an EMBL/GenBank/DDBJ whole genome shotgun (WGS) entry which is preliminary data.</text>
</comment>
<dbReference type="Proteomes" id="UP001165667">
    <property type="component" value="Unassembled WGS sequence"/>
</dbReference>
<evidence type="ECO:0000313" key="1">
    <source>
        <dbReference type="EMBL" id="MCW6512345.1"/>
    </source>
</evidence>